<dbReference type="Proteomes" id="UP001177260">
    <property type="component" value="Unassembled WGS sequence"/>
</dbReference>
<comment type="caution">
    <text evidence="1">The sequence shown here is derived from an EMBL/GenBank/DDBJ whole genome shotgun (WGS) entry which is preliminary data.</text>
</comment>
<protein>
    <submittedName>
        <fullName evidence="1">Uncharacterized protein</fullName>
    </submittedName>
</protein>
<keyword evidence="2" id="KW-1185">Reference proteome</keyword>
<sequence length="285" mass="31142">MNPRLPPLANKTSLTYKLTSLSKQKLAREATAPDPDIRRCLGHFRLHVMSMELAQKEMTTRINSFELEDESDEEEDAVVDEVKDMADKEVVADQPLPASKNQDGDDSVAADADEEDKEAQARFHLSFEQTSTLPSSTAGSADLLDEVTTTIPPSGLPVHESEMPASTNPLPTTHMQTQTNASANTTPVNSDTESDGEGEGEGEKYAEDTSTETDYETETQTDTETETAATDTDPEIEFEPESDQKKSPDGTLLEKGRSCIEKTVQNSSHFWPSTHGQCMPVQISG</sequence>
<evidence type="ECO:0000313" key="2">
    <source>
        <dbReference type="Proteomes" id="UP001177260"/>
    </source>
</evidence>
<dbReference type="EMBL" id="JAOPJF010000001">
    <property type="protein sequence ID" value="KAK1150163.1"/>
    <property type="molecule type" value="Genomic_DNA"/>
</dbReference>
<gene>
    <name evidence="1" type="ORF">N8T08_000062</name>
</gene>
<reference evidence="1 2" key="1">
    <citation type="journal article" date="2023" name="ACS Omega">
        <title>Identification of the Neoaspergillic Acid Biosynthesis Gene Cluster by Establishing an In Vitro CRISPR-Ribonucleoprotein Genetic System in Aspergillus melleus.</title>
        <authorList>
            <person name="Yuan B."/>
            <person name="Grau M.F."/>
            <person name="Murata R.M."/>
            <person name="Torok T."/>
            <person name="Venkateswaran K."/>
            <person name="Stajich J.E."/>
            <person name="Wang C.C.C."/>
        </authorList>
    </citation>
    <scope>NUCLEOTIDE SEQUENCE [LARGE SCALE GENOMIC DNA]</scope>
    <source>
        <strain evidence="1 2">IMV 1140</strain>
    </source>
</reference>
<proteinExistence type="predicted"/>
<name>A0ACC3BHU2_9EURO</name>
<evidence type="ECO:0000313" key="1">
    <source>
        <dbReference type="EMBL" id="KAK1150163.1"/>
    </source>
</evidence>
<organism evidence="1 2">
    <name type="scientific">Aspergillus melleus</name>
    <dbReference type="NCBI Taxonomy" id="138277"/>
    <lineage>
        <taxon>Eukaryota</taxon>
        <taxon>Fungi</taxon>
        <taxon>Dikarya</taxon>
        <taxon>Ascomycota</taxon>
        <taxon>Pezizomycotina</taxon>
        <taxon>Eurotiomycetes</taxon>
        <taxon>Eurotiomycetidae</taxon>
        <taxon>Eurotiales</taxon>
        <taxon>Aspergillaceae</taxon>
        <taxon>Aspergillus</taxon>
        <taxon>Aspergillus subgen. Circumdati</taxon>
    </lineage>
</organism>
<accession>A0ACC3BHU2</accession>